<evidence type="ECO:0000256" key="1">
    <source>
        <dbReference type="SAM" id="SignalP"/>
    </source>
</evidence>
<organism evidence="2 3">
    <name type="scientific">Pristionchus fissidentatus</name>
    <dbReference type="NCBI Taxonomy" id="1538716"/>
    <lineage>
        <taxon>Eukaryota</taxon>
        <taxon>Metazoa</taxon>
        <taxon>Ecdysozoa</taxon>
        <taxon>Nematoda</taxon>
        <taxon>Chromadorea</taxon>
        <taxon>Rhabditida</taxon>
        <taxon>Rhabditina</taxon>
        <taxon>Diplogasteromorpha</taxon>
        <taxon>Diplogasteroidea</taxon>
        <taxon>Neodiplogasteridae</taxon>
        <taxon>Pristionchus</taxon>
    </lineage>
</organism>
<proteinExistence type="predicted"/>
<evidence type="ECO:0008006" key="4">
    <source>
        <dbReference type="Google" id="ProtNLM"/>
    </source>
</evidence>
<keyword evidence="1" id="KW-0732">Signal</keyword>
<keyword evidence="3" id="KW-1185">Reference proteome</keyword>
<evidence type="ECO:0000313" key="3">
    <source>
        <dbReference type="Proteomes" id="UP001432322"/>
    </source>
</evidence>
<gene>
    <name evidence="2" type="ORF">PFISCL1PPCAC_26295</name>
</gene>
<comment type="caution">
    <text evidence="2">The sequence shown here is derived from an EMBL/GenBank/DDBJ whole genome shotgun (WGS) entry which is preliminary data.</text>
</comment>
<protein>
    <recommendedName>
        <fullName evidence="4">G protein-coupled receptor</fullName>
    </recommendedName>
</protein>
<feature type="signal peptide" evidence="1">
    <location>
        <begin position="1"/>
        <end position="16"/>
    </location>
</feature>
<reference evidence="2" key="1">
    <citation type="submission" date="2023-10" db="EMBL/GenBank/DDBJ databases">
        <title>Genome assembly of Pristionchus species.</title>
        <authorList>
            <person name="Yoshida K."/>
            <person name="Sommer R.J."/>
        </authorList>
    </citation>
    <scope>NUCLEOTIDE SEQUENCE</scope>
    <source>
        <strain evidence="2">RS5133</strain>
    </source>
</reference>
<evidence type="ECO:0000313" key="2">
    <source>
        <dbReference type="EMBL" id="GMT34998.1"/>
    </source>
</evidence>
<dbReference type="AlphaFoldDB" id="A0AAV5WUJ6"/>
<dbReference type="EMBL" id="BTSY01000007">
    <property type="protein sequence ID" value="GMT34998.1"/>
    <property type="molecule type" value="Genomic_DNA"/>
</dbReference>
<sequence>MLCFICGAALTGSVTPWHILMPLLTTLIHFYFTLPTSTPRETGCAVVCAEILHTTIHTVLVIGLDNNYRSTIIGYMHRKNTTSSIVPVTPRA</sequence>
<name>A0AAV5WUJ6_9BILA</name>
<dbReference type="Proteomes" id="UP001432322">
    <property type="component" value="Unassembled WGS sequence"/>
</dbReference>
<accession>A0AAV5WUJ6</accession>
<feature type="chain" id="PRO_5043428323" description="G protein-coupled receptor" evidence="1">
    <location>
        <begin position="17"/>
        <end position="92"/>
    </location>
</feature>